<keyword evidence="1" id="KW-1133">Transmembrane helix</keyword>
<organism evidence="2">
    <name type="scientific">Oryza nivara</name>
    <name type="common">Indian wild rice</name>
    <name type="synonym">Oryza sativa f. spontanea</name>
    <dbReference type="NCBI Taxonomy" id="4536"/>
    <lineage>
        <taxon>Eukaryota</taxon>
        <taxon>Viridiplantae</taxon>
        <taxon>Streptophyta</taxon>
        <taxon>Embryophyta</taxon>
        <taxon>Tracheophyta</taxon>
        <taxon>Spermatophyta</taxon>
        <taxon>Magnoliopsida</taxon>
        <taxon>Liliopsida</taxon>
        <taxon>Poales</taxon>
        <taxon>Poaceae</taxon>
        <taxon>BOP clade</taxon>
        <taxon>Oryzoideae</taxon>
        <taxon>Oryzeae</taxon>
        <taxon>Oryzinae</taxon>
        <taxon>Oryza</taxon>
    </lineage>
</organism>
<sequence length="482" mass="54359">MAQARDETATASQSQAEEANNVIDTTFYISKVNNQIRDSGNGEFEPCAVAIGPYHENWDSTAAVEVKKQMLRRALRQAGSSDHDQRAELSRYVNEINGLVERVKQCYSWTPENDERMATMLLLDGLFIVSWFVLGTGPSERTSESQWWLDDATVVRDVLYILENQVPFFVVETIHELVERGESREDLLHSLTRYVRNLVKGLGYATGIDLAGEERPCHLLHLLHRQFRPVTLDQRQRDGDGDGLLRQIGGNAADPCRRLLQLVGNTCFSWITTRLRLATSPGDEPEIVLVPRWRTAVYYREHGVRLRARDVGGRDGARSILDVELRGDKLLIPCLTIDKETWIILRNLMALEQSNPKLGSYVTTYCLLMSQLASREKDVELLSDKGIIFHFLKSDGDVAACFGNLCNGIVLEINDPTNLNYLSPTWVALEGICRSGRRRSMAWMRQSQCNNYAMTVALAAAVILFVCTVLQTVFAALGYKKQ</sequence>
<accession>A0A0E0I8F3</accession>
<dbReference type="PANTHER" id="PTHR31170">
    <property type="entry name" value="BNAC04G53230D PROTEIN"/>
    <property type="match status" value="1"/>
</dbReference>
<dbReference type="Proteomes" id="UP000006591">
    <property type="component" value="Chromosome 8"/>
</dbReference>
<dbReference type="OMA" id="RSMAWMR"/>
<evidence type="ECO:0000313" key="3">
    <source>
        <dbReference type="Proteomes" id="UP000006591"/>
    </source>
</evidence>
<reference evidence="2" key="1">
    <citation type="submission" date="2015-04" db="UniProtKB">
        <authorList>
            <consortium name="EnsemblPlants"/>
        </authorList>
    </citation>
    <scope>IDENTIFICATION</scope>
    <source>
        <strain evidence="2">SL10</strain>
    </source>
</reference>
<proteinExistence type="predicted"/>
<dbReference type="eggNOG" id="ENOG502RY48">
    <property type="taxonomic scope" value="Eukaryota"/>
</dbReference>
<dbReference type="Pfam" id="PF03140">
    <property type="entry name" value="DUF247"/>
    <property type="match status" value="1"/>
</dbReference>
<evidence type="ECO:0000256" key="1">
    <source>
        <dbReference type="SAM" id="Phobius"/>
    </source>
</evidence>
<dbReference type="EnsemblPlants" id="ONIVA08G06220.1">
    <property type="protein sequence ID" value="ONIVA08G06220.1"/>
    <property type="gene ID" value="ONIVA08G06220"/>
</dbReference>
<evidence type="ECO:0000313" key="2">
    <source>
        <dbReference type="EnsemblPlants" id="ONIVA08G06220.1"/>
    </source>
</evidence>
<feature type="transmembrane region" description="Helical" evidence="1">
    <location>
        <begin position="452"/>
        <end position="479"/>
    </location>
</feature>
<keyword evidence="3" id="KW-1185">Reference proteome</keyword>
<name>A0A0E0I8F3_ORYNI</name>
<dbReference type="HOGENOM" id="CLU_020188_5_3_1"/>
<dbReference type="Gramene" id="ONIVA08G06220.1">
    <property type="protein sequence ID" value="ONIVA08G06220.1"/>
    <property type="gene ID" value="ONIVA08G06220"/>
</dbReference>
<reference evidence="2" key="2">
    <citation type="submission" date="2018-04" db="EMBL/GenBank/DDBJ databases">
        <title>OnivRS2 (Oryza nivara Reference Sequence Version 2).</title>
        <authorList>
            <person name="Zhang J."/>
            <person name="Kudrna D."/>
            <person name="Lee S."/>
            <person name="Talag J."/>
            <person name="Rajasekar S."/>
            <person name="Welchert J."/>
            <person name="Hsing Y.-I."/>
            <person name="Wing R.A."/>
        </authorList>
    </citation>
    <scope>NUCLEOTIDE SEQUENCE [LARGE SCALE GENOMIC DNA]</scope>
    <source>
        <strain evidence="2">SL10</strain>
    </source>
</reference>
<dbReference type="STRING" id="4536.A0A0E0I8F3"/>
<dbReference type="PANTHER" id="PTHR31170:SF18">
    <property type="entry name" value="(WILD MALAYSIAN BANANA) HYPOTHETICAL PROTEIN"/>
    <property type="match status" value="1"/>
</dbReference>
<keyword evidence="1" id="KW-0472">Membrane</keyword>
<keyword evidence="1" id="KW-0812">Transmembrane</keyword>
<protein>
    <submittedName>
        <fullName evidence="2">Uncharacterized protein</fullName>
    </submittedName>
</protein>
<dbReference type="InterPro" id="IPR004158">
    <property type="entry name" value="DUF247_pln"/>
</dbReference>
<dbReference type="AlphaFoldDB" id="A0A0E0I8F3"/>